<name>X1UMH9_9ZZZZ</name>
<evidence type="ECO:0000256" key="6">
    <source>
        <dbReference type="ARBA" id="ARBA00022723"/>
    </source>
</evidence>
<dbReference type="EMBL" id="BARW01035224">
    <property type="protein sequence ID" value="GAJ18729.1"/>
    <property type="molecule type" value="Genomic_DNA"/>
</dbReference>
<dbReference type="Pfam" id="PF01743">
    <property type="entry name" value="PolyA_pol"/>
    <property type="match status" value="1"/>
</dbReference>
<dbReference type="GO" id="GO:0008033">
    <property type="term" value="P:tRNA processing"/>
    <property type="evidence" value="ECO:0007669"/>
    <property type="project" value="UniProtKB-KW"/>
</dbReference>
<dbReference type="GO" id="GO:0000049">
    <property type="term" value="F:tRNA binding"/>
    <property type="evidence" value="ECO:0007669"/>
    <property type="project" value="UniProtKB-KW"/>
</dbReference>
<keyword evidence="7" id="KW-0547">Nucleotide-binding</keyword>
<proteinExistence type="predicted"/>
<dbReference type="InterPro" id="IPR002646">
    <property type="entry name" value="PolA_pol_head_dom"/>
</dbReference>
<dbReference type="GO" id="GO:0046872">
    <property type="term" value="F:metal ion binding"/>
    <property type="evidence" value="ECO:0007669"/>
    <property type="project" value="UniProtKB-KW"/>
</dbReference>
<evidence type="ECO:0000256" key="8">
    <source>
        <dbReference type="ARBA" id="ARBA00022842"/>
    </source>
</evidence>
<evidence type="ECO:0000256" key="1">
    <source>
        <dbReference type="ARBA" id="ARBA00001946"/>
    </source>
</evidence>
<keyword evidence="5" id="KW-0548">Nucleotidyltransferase</keyword>
<dbReference type="GO" id="GO:0016779">
    <property type="term" value="F:nucleotidyltransferase activity"/>
    <property type="evidence" value="ECO:0007669"/>
    <property type="project" value="UniProtKB-KW"/>
</dbReference>
<dbReference type="GO" id="GO:0000166">
    <property type="term" value="F:nucleotide binding"/>
    <property type="evidence" value="ECO:0007669"/>
    <property type="project" value="UniProtKB-KW"/>
</dbReference>
<keyword evidence="6" id="KW-0479">Metal-binding</keyword>
<gene>
    <name evidence="11" type="ORF">S12H4_54994</name>
</gene>
<organism evidence="11">
    <name type="scientific">marine sediment metagenome</name>
    <dbReference type="NCBI Taxonomy" id="412755"/>
    <lineage>
        <taxon>unclassified sequences</taxon>
        <taxon>metagenomes</taxon>
        <taxon>ecological metagenomes</taxon>
    </lineage>
</organism>
<feature type="domain" description="Poly A polymerase head" evidence="10">
    <location>
        <begin position="34"/>
        <end position="155"/>
    </location>
</feature>
<keyword evidence="2" id="KW-0820">tRNA-binding</keyword>
<reference evidence="11" key="1">
    <citation type="journal article" date="2014" name="Front. Microbiol.">
        <title>High frequency of phylogenetically diverse reductive dehalogenase-homologous genes in deep subseafloor sedimentary metagenomes.</title>
        <authorList>
            <person name="Kawai M."/>
            <person name="Futagami T."/>
            <person name="Toyoda A."/>
            <person name="Takaki Y."/>
            <person name="Nishi S."/>
            <person name="Hori S."/>
            <person name="Arai W."/>
            <person name="Tsubouchi T."/>
            <person name="Morono Y."/>
            <person name="Uchiyama I."/>
            <person name="Ito T."/>
            <person name="Fujiyama A."/>
            <person name="Inagaki F."/>
            <person name="Takami H."/>
        </authorList>
    </citation>
    <scope>NUCLEOTIDE SEQUENCE</scope>
    <source>
        <strain evidence="11">Expedition CK06-06</strain>
    </source>
</reference>
<evidence type="ECO:0000259" key="10">
    <source>
        <dbReference type="Pfam" id="PF01743"/>
    </source>
</evidence>
<comment type="cofactor">
    <cofactor evidence="1">
        <name>Mg(2+)</name>
        <dbReference type="ChEBI" id="CHEBI:18420"/>
    </cofactor>
</comment>
<keyword evidence="8" id="KW-0460">Magnesium</keyword>
<accession>X1UMH9</accession>
<protein>
    <recommendedName>
        <fullName evidence="10">Poly A polymerase head domain-containing protein</fullName>
    </recommendedName>
</protein>
<sequence>MVNVAREIEAQLPQELLELVRAAGELAADKGQSLYLVGGAVRDLFLGRPNLDLDLVLEGDAPSLARELAKLRGGKVVAHPHFGTATISQGTISLDLVTARSETYAKSGALPAVKPGTIQDDLLRRDFTINAMAAHLDPVRFGELVDPYGGKGDLDR</sequence>
<dbReference type="PANTHER" id="PTHR47788">
    <property type="entry name" value="POLYA POLYMERASE"/>
    <property type="match status" value="1"/>
</dbReference>
<dbReference type="InterPro" id="IPR043519">
    <property type="entry name" value="NT_sf"/>
</dbReference>
<dbReference type="AlphaFoldDB" id="X1UMH9"/>
<keyword evidence="9" id="KW-0694">RNA-binding</keyword>
<evidence type="ECO:0000313" key="11">
    <source>
        <dbReference type="EMBL" id="GAJ18729.1"/>
    </source>
</evidence>
<dbReference type="Gene3D" id="3.30.460.10">
    <property type="entry name" value="Beta Polymerase, domain 2"/>
    <property type="match status" value="1"/>
</dbReference>
<feature type="non-terminal residue" evidence="11">
    <location>
        <position position="156"/>
    </location>
</feature>
<keyword evidence="4" id="KW-0819">tRNA processing</keyword>
<keyword evidence="3" id="KW-0808">Transferase</keyword>
<comment type="caution">
    <text evidence="11">The sequence shown here is derived from an EMBL/GenBank/DDBJ whole genome shotgun (WGS) entry which is preliminary data.</text>
</comment>
<evidence type="ECO:0000256" key="9">
    <source>
        <dbReference type="ARBA" id="ARBA00022884"/>
    </source>
</evidence>
<dbReference type="PANTHER" id="PTHR47788:SF1">
    <property type="entry name" value="A-ADDING TRNA NUCLEOTIDYLTRANSFERASE"/>
    <property type="match status" value="1"/>
</dbReference>
<dbReference type="CDD" id="cd05398">
    <property type="entry name" value="NT_ClassII-CCAase"/>
    <property type="match status" value="1"/>
</dbReference>
<dbReference type="InterPro" id="IPR052390">
    <property type="entry name" value="tRNA_nt/polyA_polymerase"/>
</dbReference>
<evidence type="ECO:0000256" key="7">
    <source>
        <dbReference type="ARBA" id="ARBA00022741"/>
    </source>
</evidence>
<evidence type="ECO:0000256" key="4">
    <source>
        <dbReference type="ARBA" id="ARBA00022694"/>
    </source>
</evidence>
<evidence type="ECO:0000256" key="2">
    <source>
        <dbReference type="ARBA" id="ARBA00022555"/>
    </source>
</evidence>
<evidence type="ECO:0000256" key="5">
    <source>
        <dbReference type="ARBA" id="ARBA00022695"/>
    </source>
</evidence>
<dbReference type="SUPFAM" id="SSF81301">
    <property type="entry name" value="Nucleotidyltransferase"/>
    <property type="match status" value="1"/>
</dbReference>
<evidence type="ECO:0000256" key="3">
    <source>
        <dbReference type="ARBA" id="ARBA00022679"/>
    </source>
</evidence>